<organism evidence="1 2">
    <name type="scientific">Candidatus Syntrophosphaera thermopropionivorans</name>
    <dbReference type="NCBI Taxonomy" id="2593015"/>
    <lineage>
        <taxon>Bacteria</taxon>
        <taxon>Pseudomonadati</taxon>
        <taxon>Candidatus Cloacimonadota</taxon>
        <taxon>Candidatus Cloacimonadia</taxon>
        <taxon>Candidatus Cloacimonadales</taxon>
        <taxon>Candidatus Cloacimonadaceae</taxon>
        <taxon>Candidatus Syntrophosphaera</taxon>
    </lineage>
</organism>
<evidence type="ECO:0000313" key="2">
    <source>
        <dbReference type="Proteomes" id="UP000294588"/>
    </source>
</evidence>
<proteinExistence type="predicted"/>
<dbReference type="Proteomes" id="UP000294588">
    <property type="component" value="Unassembled WGS sequence"/>
</dbReference>
<protein>
    <submittedName>
        <fullName evidence="1">HAD family phosphatase</fullName>
    </submittedName>
</protein>
<accession>A0AC61QKC8</accession>
<evidence type="ECO:0000313" key="1">
    <source>
        <dbReference type="EMBL" id="TDF74114.1"/>
    </source>
</evidence>
<reference evidence="1" key="1">
    <citation type="submission" date="2019-03" db="EMBL/GenBank/DDBJ databases">
        <title>Candidatus Syntrophosphaera thermopropionivorans: a novel player in syntrophic propionate oxidation during anaerobic digestion.</title>
        <authorList>
            <person name="Dyksma S."/>
        </authorList>
    </citation>
    <scope>NUCLEOTIDE SEQUENCE</scope>
    <source>
        <strain evidence="1">W5</strain>
    </source>
</reference>
<keyword evidence="2" id="KW-1185">Reference proteome</keyword>
<name>A0AC61QKC8_9BACT</name>
<gene>
    <name evidence="1" type="ORF">E0946_01375</name>
</gene>
<sequence length="219" mass="25151">MKEYQAIIFDMDGTLIDSMYLWREVDKEFLQKRGFSVPVDLFHHLPQGNSFIQTAQYFKDRFGLADSPESIMQEWNDMVSWHYENEVKLKPGAKEVLAKLYQKKIPLGLGTSNSYDLAKKVLTRNGVWDYFSAVVTGDMELLGKPYPDIYLECARQLKIPPEYCLVIEDTLPGIQAAKAAGMKAIAIYDEDSLEFHPQMQVLADAFVHNFKELENILNL</sequence>
<comment type="caution">
    <text evidence="1">The sequence shown here is derived from an EMBL/GenBank/DDBJ whole genome shotgun (WGS) entry which is preliminary data.</text>
</comment>
<dbReference type="EMBL" id="SMOG01000002">
    <property type="protein sequence ID" value="TDF74114.1"/>
    <property type="molecule type" value="Genomic_DNA"/>
</dbReference>